<reference evidence="1" key="1">
    <citation type="submission" date="2022-10" db="EMBL/GenBank/DDBJ databases">
        <title>Culturing micro-colonial fungi from biological soil crusts in the Mojave desert and describing Neophaeococcomyces mojavensis, and introducing the new genera and species Taxawa tesnikishii.</title>
        <authorList>
            <person name="Kurbessoian T."/>
            <person name="Stajich J.E."/>
        </authorList>
    </citation>
    <scope>NUCLEOTIDE SEQUENCE</scope>
    <source>
        <strain evidence="1">JES_115</strain>
    </source>
</reference>
<name>A0ACC2YUB3_9PEZI</name>
<dbReference type="Proteomes" id="UP001172680">
    <property type="component" value="Unassembled WGS sequence"/>
</dbReference>
<protein>
    <submittedName>
        <fullName evidence="1">Uncharacterized protein</fullName>
    </submittedName>
</protein>
<gene>
    <name evidence="1" type="ORF">H2199_006705</name>
</gene>
<keyword evidence="2" id="KW-1185">Reference proteome</keyword>
<proteinExistence type="predicted"/>
<evidence type="ECO:0000313" key="2">
    <source>
        <dbReference type="Proteomes" id="UP001172680"/>
    </source>
</evidence>
<comment type="caution">
    <text evidence="1">The sequence shown here is derived from an EMBL/GenBank/DDBJ whole genome shotgun (WGS) entry which is preliminary data.</text>
</comment>
<evidence type="ECO:0000313" key="1">
    <source>
        <dbReference type="EMBL" id="KAJ9638845.1"/>
    </source>
</evidence>
<dbReference type="EMBL" id="JAPDRP010000020">
    <property type="protein sequence ID" value="KAJ9638845.1"/>
    <property type="molecule type" value="Genomic_DNA"/>
</dbReference>
<organism evidence="1 2">
    <name type="scientific">Coniosporium tulheliwenetii</name>
    <dbReference type="NCBI Taxonomy" id="3383036"/>
    <lineage>
        <taxon>Eukaryota</taxon>
        <taxon>Fungi</taxon>
        <taxon>Dikarya</taxon>
        <taxon>Ascomycota</taxon>
        <taxon>Pezizomycotina</taxon>
        <taxon>Dothideomycetes</taxon>
        <taxon>Dothideomycetes incertae sedis</taxon>
        <taxon>Coniosporium</taxon>
    </lineage>
</organism>
<accession>A0ACC2YUB3</accession>
<sequence length="295" mass="31868">MDDSTYMSQTDMTLPVSDASRPFRVQVSEAMLGYSPAMSSQSQGTYHGAQSDVSQMFLPAAAAGSYLGDSNFAVAGFTNTSNDQFYGQPTGFVPRHPTAVHYPQATEGRGDHIGSAGVHRTNNLFAATSGDGSVLPSYAQKQLSSRGVVAQQAYIPYATYFNGDSNVAASRGLRAFPGAPPKRKQGTRKRKSAADGEEQVDKRQRTAPGKVSDAANSALAIQKQRKLHFQRLCAEFNTRLLALRQRLEVIQGPLDFPADIATEVAMLDNLKQQVTEMSSNQPLLPHLVSPLLDID</sequence>